<evidence type="ECO:0000256" key="3">
    <source>
        <dbReference type="ARBA" id="ARBA00022842"/>
    </source>
</evidence>
<dbReference type="PANTHER" id="PTHR11081">
    <property type="entry name" value="FLAP ENDONUCLEASE FAMILY MEMBER"/>
    <property type="match status" value="1"/>
</dbReference>
<evidence type="ECO:0000259" key="4">
    <source>
        <dbReference type="Pfam" id="PF00867"/>
    </source>
</evidence>
<keyword evidence="3" id="KW-0460">Magnesium</keyword>
<proteinExistence type="predicted"/>
<evidence type="ECO:0000256" key="2">
    <source>
        <dbReference type="ARBA" id="ARBA00022759"/>
    </source>
</evidence>
<dbReference type="EMBL" id="MN740828">
    <property type="protein sequence ID" value="QHU13928.1"/>
    <property type="molecule type" value="Genomic_DNA"/>
</dbReference>
<feature type="domain" description="XPG-I" evidence="4">
    <location>
        <begin position="143"/>
        <end position="224"/>
    </location>
</feature>
<dbReference type="PANTHER" id="PTHR11081:SF9">
    <property type="entry name" value="FLAP ENDONUCLEASE 1"/>
    <property type="match status" value="1"/>
</dbReference>
<dbReference type="InterPro" id="IPR006086">
    <property type="entry name" value="XPG-I_dom"/>
</dbReference>
<accession>A0A6C0KCA1</accession>
<dbReference type="GO" id="GO:0017108">
    <property type="term" value="F:5'-flap endonuclease activity"/>
    <property type="evidence" value="ECO:0007669"/>
    <property type="project" value="TreeGrafter"/>
</dbReference>
<keyword evidence="2" id="KW-0540">Nuclease</keyword>
<dbReference type="Gene3D" id="3.40.50.1010">
    <property type="entry name" value="5'-nuclease"/>
    <property type="match status" value="1"/>
</dbReference>
<dbReference type="GO" id="GO:0046872">
    <property type="term" value="F:metal ion binding"/>
    <property type="evidence" value="ECO:0007669"/>
    <property type="project" value="UniProtKB-KW"/>
</dbReference>
<evidence type="ECO:0000313" key="5">
    <source>
        <dbReference type="EMBL" id="QHU13928.1"/>
    </source>
</evidence>
<organism evidence="5">
    <name type="scientific">viral metagenome</name>
    <dbReference type="NCBI Taxonomy" id="1070528"/>
    <lineage>
        <taxon>unclassified sequences</taxon>
        <taxon>metagenomes</taxon>
        <taxon>organismal metagenomes</taxon>
    </lineage>
</organism>
<dbReference type="SUPFAM" id="SSF88723">
    <property type="entry name" value="PIN domain-like"/>
    <property type="match status" value="1"/>
</dbReference>
<dbReference type="Pfam" id="PF00867">
    <property type="entry name" value="XPG_I"/>
    <property type="match status" value="1"/>
</dbReference>
<protein>
    <recommendedName>
        <fullName evidence="4">XPG-I domain-containing protein</fullName>
    </recommendedName>
</protein>
<dbReference type="InterPro" id="IPR029060">
    <property type="entry name" value="PIN-like_dom_sf"/>
</dbReference>
<keyword evidence="2" id="KW-0378">Hydrolase</keyword>
<dbReference type="InterPro" id="IPR006084">
    <property type="entry name" value="XPG/Rad2"/>
</dbReference>
<keyword evidence="1" id="KW-0479">Metal-binding</keyword>
<reference evidence="5" key="1">
    <citation type="journal article" date="2020" name="Nature">
        <title>Giant virus diversity and host interactions through global metagenomics.</title>
        <authorList>
            <person name="Schulz F."/>
            <person name="Roux S."/>
            <person name="Paez-Espino D."/>
            <person name="Jungbluth S."/>
            <person name="Walsh D.A."/>
            <person name="Denef V.J."/>
            <person name="McMahon K.D."/>
            <person name="Konstantinidis K.T."/>
            <person name="Eloe-Fadrosh E.A."/>
            <person name="Kyrpides N.C."/>
            <person name="Woyke T."/>
        </authorList>
    </citation>
    <scope>NUCLEOTIDE SEQUENCE</scope>
    <source>
        <strain evidence="5">GVMAG-S-1101182-85</strain>
    </source>
</reference>
<sequence>MGIRGVWTLFRDLFHRIDPLDPEIKPLKIGIDMFSLIYTYRAQLHDLIHLLVSWSQKGHVLTCVWDGTAPDDKKDVIGQRRSTRESAISTKKDLEKYLEMYQSELTEQDIRHLKKAIGSLEWQGWHLTSAHKREIKEQLGPTIKNIVAEGEADDILIQLEHSKEIDVVVTLDSDLFAMGCPRIWRILSVKKQWLLEEICIEDICANWKISLGCLQDSCFLAGWDRCHLKGLVPMSFESAIHRMKQYGSMHHILEKFCGDLIVDEESFSRLKILKEDSKARWIERRSTLSLRSTKDTPVCTPSKQY</sequence>
<keyword evidence="2" id="KW-0255">Endonuclease</keyword>
<evidence type="ECO:0000256" key="1">
    <source>
        <dbReference type="ARBA" id="ARBA00022723"/>
    </source>
</evidence>
<name>A0A6C0KCA1_9ZZZZ</name>
<dbReference type="AlphaFoldDB" id="A0A6C0KCA1"/>